<dbReference type="Pfam" id="PF04264">
    <property type="entry name" value="YceI"/>
    <property type="match status" value="1"/>
</dbReference>
<accession>A0A2P7U3B3</accession>
<feature type="domain" description="Lipid/polyisoprenoid-binding YceI-like" evidence="1">
    <location>
        <begin position="10"/>
        <end position="63"/>
    </location>
</feature>
<dbReference type="OrthoDB" id="9811006at2"/>
<dbReference type="SUPFAM" id="SSF101874">
    <property type="entry name" value="YceI-like"/>
    <property type="match status" value="1"/>
</dbReference>
<dbReference type="PANTHER" id="PTHR34406">
    <property type="entry name" value="PROTEIN YCEI"/>
    <property type="match status" value="1"/>
</dbReference>
<dbReference type="EMBL" id="PXYY01000002">
    <property type="protein sequence ID" value="PSJ81425.1"/>
    <property type="molecule type" value="Genomic_DNA"/>
</dbReference>
<sequence length="72" mass="8209">MSEQKIAHSTGDFDKNKHRGKIDITIPVKTLQTDSQHFAGHLKSSDLFRTEKFPEMHFVSTKSNYVGKTDLC</sequence>
<evidence type="ECO:0000313" key="2">
    <source>
        <dbReference type="EMBL" id="PSJ81425.1"/>
    </source>
</evidence>
<proteinExistence type="predicted"/>
<dbReference type="InterPro" id="IPR007372">
    <property type="entry name" value="Lipid/polyisoprenoid-bd_YceI"/>
</dbReference>
<reference evidence="2 3" key="1">
    <citation type="submission" date="2018-03" db="EMBL/GenBank/DDBJ databases">
        <title>Neisseria weixii sp. nov., isolated from the intestinal contents of Tibetan Plateau pika (Ochotona curzoniae) in Yushu, Qinghai Province, China.</title>
        <authorList>
            <person name="Gui Z."/>
        </authorList>
    </citation>
    <scope>NUCLEOTIDE SEQUENCE [LARGE SCALE GENOMIC DNA]</scope>
    <source>
        <strain evidence="2 3">ATCC 51483</strain>
    </source>
</reference>
<comment type="caution">
    <text evidence="2">The sequence shown here is derived from an EMBL/GenBank/DDBJ whole genome shotgun (WGS) entry which is preliminary data.</text>
</comment>
<dbReference type="Proteomes" id="UP000241868">
    <property type="component" value="Unassembled WGS sequence"/>
</dbReference>
<dbReference type="RefSeq" id="WP_106739855.1">
    <property type="nucleotide sequence ID" value="NZ_PXYY01000002.1"/>
</dbReference>
<protein>
    <recommendedName>
        <fullName evidence="1">Lipid/polyisoprenoid-binding YceI-like domain-containing protein</fullName>
    </recommendedName>
</protein>
<dbReference type="AlphaFoldDB" id="A0A2P7U3B3"/>
<dbReference type="Gene3D" id="2.40.128.110">
    <property type="entry name" value="Lipid/polyisoprenoid-binding, YceI-like"/>
    <property type="match status" value="1"/>
</dbReference>
<organism evidence="2 3">
    <name type="scientific">Neisseria iguanae</name>
    <dbReference type="NCBI Taxonomy" id="90242"/>
    <lineage>
        <taxon>Bacteria</taxon>
        <taxon>Pseudomonadati</taxon>
        <taxon>Pseudomonadota</taxon>
        <taxon>Betaproteobacteria</taxon>
        <taxon>Neisseriales</taxon>
        <taxon>Neisseriaceae</taxon>
        <taxon>Neisseria</taxon>
    </lineage>
</organism>
<dbReference type="InterPro" id="IPR036761">
    <property type="entry name" value="TTHA0802/YceI-like_sf"/>
</dbReference>
<keyword evidence="3" id="KW-1185">Reference proteome</keyword>
<gene>
    <name evidence="2" type="ORF">C7N83_00550</name>
</gene>
<name>A0A2P7U3B3_9NEIS</name>
<evidence type="ECO:0000313" key="3">
    <source>
        <dbReference type="Proteomes" id="UP000241868"/>
    </source>
</evidence>
<evidence type="ECO:0000259" key="1">
    <source>
        <dbReference type="Pfam" id="PF04264"/>
    </source>
</evidence>
<dbReference type="PANTHER" id="PTHR34406:SF2">
    <property type="entry name" value="PERIPLASMIC PROTEIN"/>
    <property type="match status" value="1"/>
</dbReference>